<keyword evidence="2" id="KW-1133">Transmembrane helix</keyword>
<dbReference type="Proteomes" id="UP001198151">
    <property type="component" value="Unassembled WGS sequence"/>
</dbReference>
<feature type="region of interest" description="Disordered" evidence="1">
    <location>
        <begin position="21"/>
        <end position="104"/>
    </location>
</feature>
<reference evidence="3 4" key="1">
    <citation type="submission" date="2021-10" db="EMBL/GenBank/DDBJ databases">
        <title>Anaerobic single-cell dispensing facilitates the cultivation of human gut bacteria.</title>
        <authorList>
            <person name="Afrizal A."/>
        </authorList>
    </citation>
    <scope>NUCLEOTIDE SEQUENCE [LARGE SCALE GENOMIC DNA]</scope>
    <source>
        <strain evidence="3 4">CLA-AA-H200</strain>
    </source>
</reference>
<feature type="transmembrane region" description="Helical" evidence="2">
    <location>
        <begin position="123"/>
        <end position="145"/>
    </location>
</feature>
<feature type="transmembrane region" description="Helical" evidence="2">
    <location>
        <begin position="208"/>
        <end position="229"/>
    </location>
</feature>
<keyword evidence="2" id="KW-0472">Membrane</keyword>
<evidence type="ECO:0000256" key="1">
    <source>
        <dbReference type="SAM" id="MobiDB-lite"/>
    </source>
</evidence>
<dbReference type="EMBL" id="JAJEQX010000002">
    <property type="protein sequence ID" value="MCC2253238.1"/>
    <property type="molecule type" value="Genomic_DNA"/>
</dbReference>
<protein>
    <recommendedName>
        <fullName evidence="5">ATP-dependent RNA helicase</fullName>
    </recommendedName>
</protein>
<feature type="compositionally biased region" description="Basic and acidic residues" evidence="1">
    <location>
        <begin position="29"/>
        <end position="43"/>
    </location>
</feature>
<feature type="transmembrane region" description="Helical" evidence="2">
    <location>
        <begin position="249"/>
        <end position="266"/>
    </location>
</feature>
<sequence length="270" mass="31223">MKKENNFSDIFDDDFEVTYEEDGDMTLDMSDRTKTLTDIDRYSRSSARQARRAYDIDEEEDSDYEYERNSRRNARRDYDRSSRQDHDREQEPRRRRSSRRRGGVHLAAPIRKGGRALSRLSSAAVRSLTAILIIGITVYVCWTFWRASAPYGDIEETVRTRTPSMTLAAYLSVVAIFVLFQLISLLWSMTKVRVRDGYTTWKEDTGRGLFSFIFVFAASYLCFLLNRLVPESPEILYGLKGAMEVFGSMHNVLLGLCSAGVISCLVRKYW</sequence>
<name>A0ABS8FTE2_9FIRM</name>
<keyword evidence="2" id="KW-0812">Transmembrane</keyword>
<feature type="transmembrane region" description="Helical" evidence="2">
    <location>
        <begin position="165"/>
        <end position="187"/>
    </location>
</feature>
<evidence type="ECO:0000256" key="2">
    <source>
        <dbReference type="SAM" id="Phobius"/>
    </source>
</evidence>
<evidence type="ECO:0000313" key="3">
    <source>
        <dbReference type="EMBL" id="MCC2253238.1"/>
    </source>
</evidence>
<keyword evidence="4" id="KW-1185">Reference proteome</keyword>
<gene>
    <name evidence="3" type="ORF">LKD70_02065</name>
</gene>
<organism evidence="3 4">
    <name type="scientific">Ruminococcus turbiniformis</name>
    <dbReference type="NCBI Taxonomy" id="2881258"/>
    <lineage>
        <taxon>Bacteria</taxon>
        <taxon>Bacillati</taxon>
        <taxon>Bacillota</taxon>
        <taxon>Clostridia</taxon>
        <taxon>Eubacteriales</taxon>
        <taxon>Oscillospiraceae</taxon>
        <taxon>Ruminococcus</taxon>
    </lineage>
</organism>
<dbReference type="RefSeq" id="WP_227706388.1">
    <property type="nucleotide sequence ID" value="NZ_JAJEQX010000002.1"/>
</dbReference>
<feature type="compositionally biased region" description="Basic residues" evidence="1">
    <location>
        <begin position="93"/>
        <end position="103"/>
    </location>
</feature>
<accession>A0ABS8FTE2</accession>
<comment type="caution">
    <text evidence="3">The sequence shown here is derived from an EMBL/GenBank/DDBJ whole genome shotgun (WGS) entry which is preliminary data.</text>
</comment>
<evidence type="ECO:0000313" key="4">
    <source>
        <dbReference type="Proteomes" id="UP001198151"/>
    </source>
</evidence>
<proteinExistence type="predicted"/>
<evidence type="ECO:0008006" key="5">
    <source>
        <dbReference type="Google" id="ProtNLM"/>
    </source>
</evidence>
<feature type="compositionally biased region" description="Basic and acidic residues" evidence="1">
    <location>
        <begin position="65"/>
        <end position="92"/>
    </location>
</feature>